<reference evidence="3" key="1">
    <citation type="submission" date="2016-11" db="EMBL/GenBank/DDBJ databases">
        <authorList>
            <person name="Varghese N."/>
            <person name="Submissions S."/>
        </authorList>
    </citation>
    <scope>NUCLEOTIDE SEQUENCE [LARGE SCALE GENOMIC DNA]</scope>
    <source>
        <strain evidence="3">DSM 16579</strain>
    </source>
</reference>
<dbReference type="OrthoDB" id="580767at2"/>
<dbReference type="InterPro" id="IPR050678">
    <property type="entry name" value="DNA_Partitioning_ATPase"/>
</dbReference>
<accession>A0A1M5EYU5</accession>
<dbReference type="CDD" id="cd02042">
    <property type="entry name" value="ParAB_family"/>
    <property type="match status" value="1"/>
</dbReference>
<organism evidence="2 3">
    <name type="scientific">Marinomonas polaris DSM 16579</name>
    <dbReference type="NCBI Taxonomy" id="1122206"/>
    <lineage>
        <taxon>Bacteria</taxon>
        <taxon>Pseudomonadati</taxon>
        <taxon>Pseudomonadota</taxon>
        <taxon>Gammaproteobacteria</taxon>
        <taxon>Oceanospirillales</taxon>
        <taxon>Oceanospirillaceae</taxon>
        <taxon>Marinomonas</taxon>
    </lineage>
</organism>
<keyword evidence="2" id="KW-0966">Cell projection</keyword>
<evidence type="ECO:0000313" key="3">
    <source>
        <dbReference type="Proteomes" id="UP000184517"/>
    </source>
</evidence>
<dbReference type="RefSeq" id="WP_072840249.1">
    <property type="nucleotide sequence ID" value="NZ_FQVF01000012.1"/>
</dbReference>
<gene>
    <name evidence="2" type="ORF">SAMN02745753_02736</name>
</gene>
<keyword evidence="2" id="KW-0969">Cilium</keyword>
<sequence>MLESFKFIDFLNNSLSGLIESKDIYDFNVKLNLNQSLIVSIFSDSISDISSLAKVAGYNEDLSLYEVEFVFLDSQSYEDESYLFEGEDKINLGVRRSLDGLIEESNYEKESKTPVVTFYSYKGGVGRTTSLVLFSRYLANKGKRVFVVDCDFEAPGLINFFDISQFDNPKNGVIEYFNDKKFIPSLELNSNYVYETSSTLSGEGKINMMPAGNIFDKEKNFYLEGLSRIDIQGKNVLLRDFDGLVKDIEKNYSPDVILFDSRTGFNNVFGVLSQLSNKIVALAGDDIQNRPGLEFLYDKFVVEHEKSKLCIILSILSISAARRHNDFKDTINNQQGLDNSIPVFHFVRENDLEFIGTKFEKSEDVKDLMNYSTQYKDFFSYLSDEIEECYKLSSDLDQRKEVFDESISEAFYAEETSPTDSVFEGKNLSDILLDNLLSNFPEKYAENVTFNDNFFENDFYVRQCMHDLFLPEYKILLGGKGTGKTAFYKALQDDTFFELLVIRAEKKHLNFDILNVIPDDRAKNSAGFISLSSFFDEKINNENFVNKFWNLYLWLAICRKNAVYRNDLYFEVRNDLSSAKKITDVIEDDTKYLKIEESLYSIDEAFKKNDSRLIVTFDQLDFVVKPNEWDVGISPLIRLCQNNNWERIFPKLFLRRDLYKKLGNITNKSSIDHQIINLEWSPDEMYVFLFKIIYAYSKQDFIEFLSQRMSKSYVKNVIESKLKKKNQLNQLPTDENVLKPLVTAFFGKPRENWLDSYEALYNNLKNADKTVSLRPFLDLIKLAINEQKRDGNALRGDAVLNVAYCESKSVRSEAVDNYFKDLASEEGNELIKYVVEDIRNGLVTDDLKYSSLLQNDFEKLIFQVKNNHPDLKEIPFRVFEEMLELNGIVFMTFIPGGKKKYSFAYLYKYYMGLKSPKSKSKFDIRKKFRT</sequence>
<proteinExistence type="predicted"/>
<evidence type="ECO:0000259" key="1">
    <source>
        <dbReference type="Pfam" id="PF13614"/>
    </source>
</evidence>
<dbReference type="SUPFAM" id="SSF52540">
    <property type="entry name" value="P-loop containing nucleoside triphosphate hydrolases"/>
    <property type="match status" value="1"/>
</dbReference>
<keyword evidence="2" id="KW-0282">Flagellum</keyword>
<dbReference type="InterPro" id="IPR025669">
    <property type="entry name" value="AAA_dom"/>
</dbReference>
<dbReference type="Gene3D" id="3.40.50.300">
    <property type="entry name" value="P-loop containing nucleotide triphosphate hydrolases"/>
    <property type="match status" value="1"/>
</dbReference>
<dbReference type="STRING" id="1122206.SAMN02745753_02736"/>
<dbReference type="InterPro" id="IPR027417">
    <property type="entry name" value="P-loop_NTPase"/>
</dbReference>
<dbReference type="Pfam" id="PF13614">
    <property type="entry name" value="AAA_31"/>
    <property type="match status" value="1"/>
</dbReference>
<keyword evidence="3" id="KW-1185">Reference proteome</keyword>
<feature type="domain" description="AAA" evidence="1">
    <location>
        <begin position="115"/>
        <end position="154"/>
    </location>
</feature>
<protein>
    <submittedName>
        <fullName evidence="2">MinD-like ATPase involved in chromosome partitioning or flagellar assembly</fullName>
    </submittedName>
</protein>
<dbReference type="PANTHER" id="PTHR13696:SF52">
    <property type="entry name" value="PARA FAMILY PROTEIN CT_582"/>
    <property type="match status" value="1"/>
</dbReference>
<dbReference type="PANTHER" id="PTHR13696">
    <property type="entry name" value="P-LOOP CONTAINING NUCLEOSIDE TRIPHOSPHATE HYDROLASE"/>
    <property type="match status" value="1"/>
</dbReference>
<dbReference type="Proteomes" id="UP000184517">
    <property type="component" value="Unassembled WGS sequence"/>
</dbReference>
<evidence type="ECO:0000313" key="2">
    <source>
        <dbReference type="EMBL" id="SHF84480.1"/>
    </source>
</evidence>
<dbReference type="NCBIfam" id="NF047398">
    <property type="entry name" value="AAA_KGGVGR"/>
    <property type="match status" value="1"/>
</dbReference>
<dbReference type="AlphaFoldDB" id="A0A1M5EYU5"/>
<dbReference type="EMBL" id="FQVF01000012">
    <property type="protein sequence ID" value="SHF84480.1"/>
    <property type="molecule type" value="Genomic_DNA"/>
</dbReference>
<name>A0A1M5EYU5_9GAMM</name>